<evidence type="ECO:0000313" key="1">
    <source>
        <dbReference type="EMBL" id="AMP34811.1"/>
    </source>
</evidence>
<dbReference type="EMBL" id="KU726616">
    <property type="protein sequence ID" value="AMP34811.1"/>
    <property type="molecule type" value="Genomic_DNA"/>
</dbReference>
<dbReference type="AlphaFoldDB" id="A0A142BP03"/>
<name>A0A142BP03_SALET</name>
<keyword evidence="1" id="KW-0614">Plasmid</keyword>
<sequence length="51" mass="5542">MCAGAAAYLMKIGRPTVAMRIAFAFGDAKVSDWDEAQELVVEPLVQGDRNE</sequence>
<gene>
    <name evidence="1" type="ORF">pHS36-NDM_00117</name>
</gene>
<reference evidence="1" key="1">
    <citation type="journal article" date="2013" name="Emerg. Infect. Dis.">
        <title>New Delhi metallo-?-lactamase-1 in carbapenem-resistant Salmonella strain, China.</title>
        <authorList>
            <person name="Huang J."/>
            <person name="Wang M."/>
            <person name="Ding H."/>
            <person name="Ye M."/>
            <person name="Hu F."/>
            <person name="Guo Q."/>
            <person name="Xu X."/>
            <person name="Wang M."/>
        </authorList>
    </citation>
    <scope>NUCLEOTIDE SEQUENCE</scope>
    <source>
        <strain evidence="1">LS001</strain>
        <plasmid evidence="1">pHS36-NDM</plasmid>
    </source>
</reference>
<geneLocation type="plasmid" evidence="1">
    <name>pHS36-NDM</name>
</geneLocation>
<protein>
    <submittedName>
        <fullName evidence="1">Uncharacterized protein</fullName>
    </submittedName>
</protein>
<organism evidence="1">
    <name type="scientific">Salmonella enterica subsp. enterica serovar Stanley</name>
    <dbReference type="NCBI Taxonomy" id="192953"/>
    <lineage>
        <taxon>Bacteria</taxon>
        <taxon>Pseudomonadati</taxon>
        <taxon>Pseudomonadota</taxon>
        <taxon>Gammaproteobacteria</taxon>
        <taxon>Enterobacterales</taxon>
        <taxon>Enterobacteriaceae</taxon>
        <taxon>Salmonella</taxon>
    </lineage>
</organism>
<reference evidence="1" key="2">
    <citation type="submission" date="2016-02" db="EMBL/GenBank/DDBJ databases">
        <authorList>
            <person name="Wen L."/>
            <person name="He K."/>
            <person name="Yang H."/>
        </authorList>
    </citation>
    <scope>NUCLEOTIDE SEQUENCE</scope>
    <source>
        <strain evidence="1">LS001</strain>
        <plasmid evidence="1">pHS36-NDM</plasmid>
    </source>
</reference>
<accession>A0A142BP03</accession>
<proteinExistence type="predicted"/>